<evidence type="ECO:0000256" key="8">
    <source>
        <dbReference type="ARBA" id="ARBA00022512"/>
    </source>
</evidence>
<keyword evidence="18" id="KW-0624">Polysaccharide degradation</keyword>
<evidence type="ECO:0000256" key="5">
    <source>
        <dbReference type="ARBA" id="ARBA00012780"/>
    </source>
</evidence>
<evidence type="ECO:0000256" key="3">
    <source>
        <dbReference type="ARBA" id="ARBA00004609"/>
    </source>
</evidence>
<dbReference type="GO" id="GO:0071555">
    <property type="term" value="P:cell wall organization"/>
    <property type="evidence" value="ECO:0007669"/>
    <property type="project" value="UniProtKB-KW"/>
</dbReference>
<evidence type="ECO:0000256" key="16">
    <source>
        <dbReference type="ARBA" id="ARBA00023288"/>
    </source>
</evidence>
<protein>
    <recommendedName>
        <fullName evidence="6">Probable glucan endo-1,3-beta-glucosidase eglC</fullName>
        <ecNumber evidence="5">3.2.1.39</ecNumber>
    </recommendedName>
    <alternativeName>
        <fullName evidence="20">Endo-1,3-beta-glucanase eglC</fullName>
    </alternativeName>
    <alternativeName>
        <fullName evidence="21">Laminarinase eglC</fullName>
    </alternativeName>
</protein>
<keyword evidence="10" id="KW-0336">GPI-anchor</keyword>
<dbReference type="PANTHER" id="PTHR16631">
    <property type="entry name" value="GLUCAN 1,3-BETA-GLUCOSIDASE"/>
    <property type="match status" value="1"/>
</dbReference>
<comment type="function">
    <text evidence="19">Glucanases play a role in cell expansion during growth, in cell-cell fusion during mating, and in spore release during sporulation. This enzyme may be involved in beta-glucan degradation and also function biosynthetically as a transglycosylase.</text>
</comment>
<evidence type="ECO:0000256" key="2">
    <source>
        <dbReference type="ARBA" id="ARBA00004191"/>
    </source>
</evidence>
<dbReference type="EC" id="3.2.1.39" evidence="5"/>
<evidence type="ECO:0000256" key="17">
    <source>
        <dbReference type="ARBA" id="ARBA00023316"/>
    </source>
</evidence>
<evidence type="ECO:0000256" key="11">
    <source>
        <dbReference type="ARBA" id="ARBA00022729"/>
    </source>
</evidence>
<keyword evidence="12 24" id="KW-0378">Hydrolase</keyword>
<keyword evidence="11 23" id="KW-0732">Signal</keyword>
<proteinExistence type="inferred from homology"/>
<dbReference type="InterPro" id="IPR017853">
    <property type="entry name" value="GH"/>
</dbReference>
<dbReference type="Pfam" id="PF00332">
    <property type="entry name" value="Glyco_hydro_17"/>
    <property type="match status" value="1"/>
</dbReference>
<dbReference type="AlphaFoldDB" id="A0A4U7B636"/>
<evidence type="ECO:0000256" key="14">
    <source>
        <dbReference type="ARBA" id="ARBA00023180"/>
    </source>
</evidence>
<organism evidence="24 25">
    <name type="scientific">Elsinoe australis</name>
    <dbReference type="NCBI Taxonomy" id="40998"/>
    <lineage>
        <taxon>Eukaryota</taxon>
        <taxon>Fungi</taxon>
        <taxon>Dikarya</taxon>
        <taxon>Ascomycota</taxon>
        <taxon>Pezizomycotina</taxon>
        <taxon>Dothideomycetes</taxon>
        <taxon>Dothideomycetidae</taxon>
        <taxon>Myriangiales</taxon>
        <taxon>Elsinoaceae</taxon>
        <taxon>Elsinoe</taxon>
    </lineage>
</organism>
<keyword evidence="14" id="KW-0325">Glycoprotein</keyword>
<dbReference type="GO" id="GO:0005576">
    <property type="term" value="C:extracellular region"/>
    <property type="evidence" value="ECO:0007669"/>
    <property type="project" value="TreeGrafter"/>
</dbReference>
<dbReference type="EMBL" id="PTQR01000060">
    <property type="protein sequence ID" value="TKX22907.1"/>
    <property type="molecule type" value="Genomic_DNA"/>
</dbReference>
<evidence type="ECO:0000256" key="18">
    <source>
        <dbReference type="ARBA" id="ARBA00023326"/>
    </source>
</evidence>
<evidence type="ECO:0000256" key="7">
    <source>
        <dbReference type="ARBA" id="ARBA00022475"/>
    </source>
</evidence>
<evidence type="ECO:0000256" key="13">
    <source>
        <dbReference type="ARBA" id="ARBA00023136"/>
    </source>
</evidence>
<dbReference type="Proteomes" id="UP000308133">
    <property type="component" value="Unassembled WGS sequence"/>
</dbReference>
<accession>A0A4U7B636</accession>
<evidence type="ECO:0000256" key="23">
    <source>
        <dbReference type="SAM" id="SignalP"/>
    </source>
</evidence>
<evidence type="ECO:0000313" key="25">
    <source>
        <dbReference type="Proteomes" id="UP000308133"/>
    </source>
</evidence>
<evidence type="ECO:0000256" key="6">
    <source>
        <dbReference type="ARBA" id="ARBA00019762"/>
    </source>
</evidence>
<keyword evidence="17" id="KW-0961">Cell wall biogenesis/degradation</keyword>
<dbReference type="InterPro" id="IPR000490">
    <property type="entry name" value="Glyco_hydro_17"/>
</dbReference>
<dbReference type="GO" id="GO:0005886">
    <property type="term" value="C:plasma membrane"/>
    <property type="evidence" value="ECO:0007669"/>
    <property type="project" value="UniProtKB-SubCell"/>
</dbReference>
<evidence type="ECO:0000256" key="15">
    <source>
        <dbReference type="ARBA" id="ARBA00023277"/>
    </source>
</evidence>
<evidence type="ECO:0000256" key="10">
    <source>
        <dbReference type="ARBA" id="ARBA00022622"/>
    </source>
</evidence>
<feature type="signal peptide" evidence="23">
    <location>
        <begin position="1"/>
        <end position="17"/>
    </location>
</feature>
<comment type="subcellular location">
    <subcellularLocation>
        <location evidence="3">Cell membrane</location>
        <topology evidence="3">Lipid-anchor</topology>
        <topology evidence="3">GPI-anchor</topology>
    </subcellularLocation>
    <subcellularLocation>
        <location evidence="2">Secreted</location>
        <location evidence="2">Cell wall</location>
    </subcellularLocation>
</comment>
<comment type="similarity">
    <text evidence="4 22">Belongs to the glycosyl hydrolase 17 family.</text>
</comment>
<sequence length="297" mass="32445">MRFSTATLLSLVPSTFAYYTGFNMAANNADGSCRTQQQWQDAFTRQRQMPQGFASVRLFASSDCNTLANAVPAALATQTYILAGVWATDANHFNAEKQALLSAIQQYGHSWLIGVSVGSEDLYRAQYQKTNEITPSQLASQIYDVRGMLTTVGIGPDSNIPVGHVDTWTSWVDPQNTEVIQACDFVGNDGYPYWQDAAVENAGPVFWDSMNAVRDVVNRVKPGVWVWITETGWAASGPNQGAAVASVQNLQTYWKNVGCQAFNSAHTFWYTLEDSSNQSPSFGVIGADGNALIDFSC</sequence>
<feature type="chain" id="PRO_5020532257" description="Probable glucan endo-1,3-beta-glucosidase eglC" evidence="23">
    <location>
        <begin position="18"/>
        <end position="297"/>
    </location>
</feature>
<dbReference type="GO" id="GO:0098552">
    <property type="term" value="C:side of membrane"/>
    <property type="evidence" value="ECO:0007669"/>
    <property type="project" value="UniProtKB-KW"/>
</dbReference>
<dbReference type="GO" id="GO:0042973">
    <property type="term" value="F:glucan endo-1,3-beta-D-glucosidase activity"/>
    <property type="evidence" value="ECO:0007669"/>
    <property type="project" value="UniProtKB-EC"/>
</dbReference>
<evidence type="ECO:0000256" key="4">
    <source>
        <dbReference type="ARBA" id="ARBA00008773"/>
    </source>
</evidence>
<keyword evidence="9" id="KW-0964">Secreted</keyword>
<dbReference type="SUPFAM" id="SSF51445">
    <property type="entry name" value="(Trans)glycosidases"/>
    <property type="match status" value="1"/>
</dbReference>
<evidence type="ECO:0000256" key="20">
    <source>
        <dbReference type="ARBA" id="ARBA00032134"/>
    </source>
</evidence>
<comment type="caution">
    <text evidence="24">The sequence shown here is derived from an EMBL/GenBank/DDBJ whole genome shotgun (WGS) entry which is preliminary data.</text>
</comment>
<dbReference type="InterPro" id="IPR050732">
    <property type="entry name" value="Beta-glucan_modifiers"/>
</dbReference>
<dbReference type="GO" id="GO:0009277">
    <property type="term" value="C:fungal-type cell wall"/>
    <property type="evidence" value="ECO:0007669"/>
    <property type="project" value="TreeGrafter"/>
</dbReference>
<evidence type="ECO:0000313" key="24">
    <source>
        <dbReference type="EMBL" id="TKX22907.1"/>
    </source>
</evidence>
<comment type="catalytic activity">
    <reaction evidence="1">
        <text>Hydrolysis of (1-&gt;3)-beta-D-glucosidic linkages in (1-&gt;3)-beta-D-glucans.</text>
        <dbReference type="EC" id="3.2.1.39"/>
    </reaction>
</comment>
<evidence type="ECO:0000256" key="9">
    <source>
        <dbReference type="ARBA" id="ARBA00022525"/>
    </source>
</evidence>
<evidence type="ECO:0000256" key="22">
    <source>
        <dbReference type="RuleBase" id="RU004335"/>
    </source>
</evidence>
<reference evidence="24 25" key="1">
    <citation type="submission" date="2018-02" db="EMBL/GenBank/DDBJ databases">
        <title>Draft genome sequences of Elsinoe sp., causing black scab on jojoba.</title>
        <authorList>
            <person name="Stodart B."/>
            <person name="Jeffress S."/>
            <person name="Ash G."/>
            <person name="Arun Chinnappa K."/>
        </authorList>
    </citation>
    <scope>NUCLEOTIDE SEQUENCE [LARGE SCALE GENOMIC DNA]</scope>
    <source>
        <strain evidence="24 25">Hillstone_2</strain>
    </source>
</reference>
<keyword evidence="13" id="KW-0472">Membrane</keyword>
<keyword evidence="8" id="KW-0134">Cell wall</keyword>
<keyword evidence="15" id="KW-0119">Carbohydrate metabolism</keyword>
<evidence type="ECO:0000256" key="19">
    <source>
        <dbReference type="ARBA" id="ARBA00025152"/>
    </source>
</evidence>
<evidence type="ECO:0000256" key="12">
    <source>
        <dbReference type="ARBA" id="ARBA00022801"/>
    </source>
</evidence>
<dbReference type="GO" id="GO:0000272">
    <property type="term" value="P:polysaccharide catabolic process"/>
    <property type="evidence" value="ECO:0007669"/>
    <property type="project" value="UniProtKB-KW"/>
</dbReference>
<keyword evidence="7" id="KW-1003">Cell membrane</keyword>
<evidence type="ECO:0000256" key="1">
    <source>
        <dbReference type="ARBA" id="ARBA00000382"/>
    </source>
</evidence>
<keyword evidence="16" id="KW-0449">Lipoprotein</keyword>
<dbReference type="Gene3D" id="3.20.20.80">
    <property type="entry name" value="Glycosidases"/>
    <property type="match status" value="1"/>
</dbReference>
<gene>
    <name evidence="24" type="ORF">C1H76_4942</name>
</gene>
<dbReference type="GO" id="GO:0009986">
    <property type="term" value="C:cell surface"/>
    <property type="evidence" value="ECO:0007669"/>
    <property type="project" value="TreeGrafter"/>
</dbReference>
<evidence type="ECO:0000256" key="21">
    <source>
        <dbReference type="ARBA" id="ARBA00032906"/>
    </source>
</evidence>
<name>A0A4U7B636_9PEZI</name>
<dbReference type="PANTHER" id="PTHR16631:SF13">
    <property type="entry name" value="GLUCAN ENDO-1,3-BETA-GLUCOSIDASE EGLC-RELATED"/>
    <property type="match status" value="1"/>
</dbReference>